<evidence type="ECO:0000313" key="9">
    <source>
        <dbReference type="Proteomes" id="UP000295367"/>
    </source>
</evidence>
<dbReference type="FunFam" id="1.10.8.640:FF:000001">
    <property type="entry name" value="Cytochrome c-type biogenesis protein"/>
    <property type="match status" value="1"/>
</dbReference>
<evidence type="ECO:0000256" key="2">
    <source>
        <dbReference type="ARBA" id="ARBA00022617"/>
    </source>
</evidence>
<comment type="function">
    <text evidence="6">Possible subunit of a heme lyase.</text>
</comment>
<dbReference type="PANTHER" id="PTHR47870">
    <property type="entry name" value="CYTOCHROME C-TYPE BIOGENESIS PROTEIN CCMH"/>
    <property type="match status" value="1"/>
</dbReference>
<accession>A0A4R3YCG4</accession>
<dbReference type="InterPro" id="IPR038297">
    <property type="entry name" value="CcmH/CycL/NrfF/Ccl2_sf"/>
</dbReference>
<dbReference type="Pfam" id="PF03918">
    <property type="entry name" value="CcmH"/>
    <property type="match status" value="1"/>
</dbReference>
<keyword evidence="6" id="KW-0812">Transmembrane</keyword>
<organism evidence="8 9">
    <name type="scientific">Sulfurirhabdus autotrophica</name>
    <dbReference type="NCBI Taxonomy" id="1706046"/>
    <lineage>
        <taxon>Bacteria</taxon>
        <taxon>Pseudomonadati</taxon>
        <taxon>Pseudomonadota</taxon>
        <taxon>Betaproteobacteria</taxon>
        <taxon>Nitrosomonadales</taxon>
        <taxon>Sulfuricellaceae</taxon>
        <taxon>Sulfurirhabdus</taxon>
    </lineage>
</organism>
<keyword evidence="3 6" id="KW-0479">Metal-binding</keyword>
<dbReference type="GO" id="GO:0046872">
    <property type="term" value="F:metal ion binding"/>
    <property type="evidence" value="ECO:0007669"/>
    <property type="project" value="UniProtKB-KW"/>
</dbReference>
<evidence type="ECO:0000256" key="6">
    <source>
        <dbReference type="RuleBase" id="RU364112"/>
    </source>
</evidence>
<feature type="transmembrane region" description="Helical" evidence="6">
    <location>
        <begin position="101"/>
        <end position="122"/>
    </location>
</feature>
<dbReference type="EMBL" id="SMCO01000002">
    <property type="protein sequence ID" value="TCV89502.1"/>
    <property type="molecule type" value="Genomic_DNA"/>
</dbReference>
<dbReference type="OrthoDB" id="9804975at2"/>
<evidence type="ECO:0000259" key="7">
    <source>
        <dbReference type="Pfam" id="PF03918"/>
    </source>
</evidence>
<dbReference type="AlphaFoldDB" id="A0A4R3YCG4"/>
<proteinExistence type="inferred from homology"/>
<feature type="chain" id="PRO_5021042377" description="Cytochrome c-type biogenesis protein" evidence="6">
    <location>
        <begin position="18"/>
        <end position="154"/>
    </location>
</feature>
<dbReference type="Proteomes" id="UP000295367">
    <property type="component" value="Unassembled WGS sequence"/>
</dbReference>
<feature type="signal peptide" evidence="6">
    <location>
        <begin position="1"/>
        <end position="17"/>
    </location>
</feature>
<keyword evidence="4 6" id="KW-0732">Signal</keyword>
<comment type="caution">
    <text evidence="8">The sequence shown here is derived from an EMBL/GenBank/DDBJ whole genome shotgun (WGS) entry which is preliminary data.</text>
</comment>
<evidence type="ECO:0000256" key="3">
    <source>
        <dbReference type="ARBA" id="ARBA00022723"/>
    </source>
</evidence>
<evidence type="ECO:0000256" key="5">
    <source>
        <dbReference type="ARBA" id="ARBA00023004"/>
    </source>
</evidence>
<dbReference type="RefSeq" id="WP_124948267.1">
    <property type="nucleotide sequence ID" value="NZ_BHVT01000081.1"/>
</dbReference>
<dbReference type="Gene3D" id="1.10.8.640">
    <property type="entry name" value="Cytochrome C biogenesis protein"/>
    <property type="match status" value="1"/>
</dbReference>
<evidence type="ECO:0000313" key="8">
    <source>
        <dbReference type="EMBL" id="TCV89502.1"/>
    </source>
</evidence>
<dbReference type="GO" id="GO:0005886">
    <property type="term" value="C:plasma membrane"/>
    <property type="evidence" value="ECO:0007669"/>
    <property type="project" value="TreeGrafter"/>
</dbReference>
<keyword evidence="5 6" id="KW-0408">Iron</keyword>
<feature type="domain" description="CcmH/CycL/Ccl2/NrfF N-terminal" evidence="7">
    <location>
        <begin position="6"/>
        <end position="147"/>
    </location>
</feature>
<dbReference type="CDD" id="cd16378">
    <property type="entry name" value="CcmH_N"/>
    <property type="match status" value="1"/>
</dbReference>
<evidence type="ECO:0000256" key="4">
    <source>
        <dbReference type="ARBA" id="ARBA00022729"/>
    </source>
</evidence>
<protein>
    <recommendedName>
        <fullName evidence="6">Cytochrome c-type biogenesis protein</fullName>
    </recommendedName>
</protein>
<keyword evidence="2 6" id="KW-0349">Heme</keyword>
<comment type="similarity">
    <text evidence="1 6">Belongs to the CcmH/CycL/Ccl2/NrfF family.</text>
</comment>
<dbReference type="GO" id="GO:0017004">
    <property type="term" value="P:cytochrome complex assembly"/>
    <property type="evidence" value="ECO:0007669"/>
    <property type="project" value="UniProtKB-ARBA"/>
</dbReference>
<name>A0A4R3YCG4_9PROT</name>
<gene>
    <name evidence="8" type="ORF">EDC63_10219</name>
</gene>
<reference evidence="8 9" key="1">
    <citation type="submission" date="2019-03" db="EMBL/GenBank/DDBJ databases">
        <title>Genomic Encyclopedia of Type Strains, Phase IV (KMG-IV): sequencing the most valuable type-strain genomes for metagenomic binning, comparative biology and taxonomic classification.</title>
        <authorList>
            <person name="Goeker M."/>
        </authorList>
    </citation>
    <scope>NUCLEOTIDE SEQUENCE [LARGE SCALE GENOMIC DNA]</scope>
    <source>
        <strain evidence="8 9">DSM 100309</strain>
    </source>
</reference>
<dbReference type="PANTHER" id="PTHR47870:SF4">
    <property type="entry name" value="CYTOCHROME C-TYPE BIOGENESIS PROTEIN CYCH"/>
    <property type="match status" value="1"/>
</dbReference>
<sequence length="154" mass="17421">MKHFLLILFFLPVIAFAKEAEPLAENPEVEARMMALANELRCLVCQNQTLADSHSDLAGDLRREMRGMAEKGMSDKEIVAFMVSRYGDFVLYRPPLNAKTLALWFGPFVLLIGVGLMLVRYLKTRRQRLAAQGQLSEDDHKKAEALLQNNGEQV</sequence>
<keyword evidence="6" id="KW-1133">Transmembrane helix</keyword>
<keyword evidence="6" id="KW-0472">Membrane</keyword>
<dbReference type="InterPro" id="IPR051263">
    <property type="entry name" value="C-type_cytochrome_biogenesis"/>
</dbReference>
<dbReference type="InterPro" id="IPR005616">
    <property type="entry name" value="CcmH/CycL/Ccl2/NrfF_N"/>
</dbReference>
<keyword evidence="9" id="KW-1185">Reference proteome</keyword>
<evidence type="ECO:0000256" key="1">
    <source>
        <dbReference type="ARBA" id="ARBA00010342"/>
    </source>
</evidence>